<keyword evidence="10" id="KW-1185">Reference proteome</keyword>
<accession>A0ABP2WQF7</accession>
<keyword evidence="7" id="KW-0812">Transmembrane</keyword>
<dbReference type="NCBIfam" id="TIGR01167">
    <property type="entry name" value="LPXTG_anchor"/>
    <property type="match status" value="1"/>
</dbReference>
<feature type="compositionally biased region" description="Low complexity" evidence="6">
    <location>
        <begin position="417"/>
        <end position="430"/>
    </location>
</feature>
<feature type="region of interest" description="Disordered" evidence="6">
    <location>
        <begin position="413"/>
        <end position="445"/>
    </location>
</feature>
<reference evidence="9 10" key="1">
    <citation type="submission" date="2013-03" db="EMBL/GenBank/DDBJ databases">
        <title>The Genome Sequence of Enterococcus gilvus ATCC BAA-350 (PacBio/Illumina hybrid assembly).</title>
        <authorList>
            <consortium name="The Broad Institute Genomics Platform"/>
            <consortium name="The Broad Institute Genome Sequencing Center for Infectious Disease"/>
            <person name="Earl A."/>
            <person name="Russ C."/>
            <person name="Gilmore M."/>
            <person name="Surin D."/>
            <person name="Walker B."/>
            <person name="Young S."/>
            <person name="Zeng Q."/>
            <person name="Gargeya S."/>
            <person name="Fitzgerald M."/>
            <person name="Haas B."/>
            <person name="Abouelleil A."/>
            <person name="Allen A.W."/>
            <person name="Alvarado L."/>
            <person name="Arachchi H.M."/>
            <person name="Berlin A.M."/>
            <person name="Chapman S.B."/>
            <person name="Gainer-Dewar J."/>
            <person name="Goldberg J."/>
            <person name="Griggs A."/>
            <person name="Gujja S."/>
            <person name="Hansen M."/>
            <person name="Howarth C."/>
            <person name="Imamovic A."/>
            <person name="Ireland A."/>
            <person name="Larimer J."/>
            <person name="McCowan C."/>
            <person name="Murphy C."/>
            <person name="Pearson M."/>
            <person name="Poon T.W."/>
            <person name="Priest M."/>
            <person name="Roberts A."/>
            <person name="Saif S."/>
            <person name="Shea T."/>
            <person name="Sisk P."/>
            <person name="Sykes S."/>
            <person name="Wortman J."/>
            <person name="Nusbaum C."/>
            <person name="Birren B."/>
        </authorList>
    </citation>
    <scope>NUCLEOTIDE SEQUENCE [LARGE SCALE GENOMIC DNA]</scope>
    <source>
        <strain evidence="9 10">ATCC BAA-350</strain>
    </source>
</reference>
<evidence type="ECO:0000256" key="3">
    <source>
        <dbReference type="ARBA" id="ARBA00022525"/>
    </source>
</evidence>
<dbReference type="PROSITE" id="PS50847">
    <property type="entry name" value="GRAM_POS_ANCHORING"/>
    <property type="match status" value="1"/>
</dbReference>
<evidence type="ECO:0000259" key="8">
    <source>
        <dbReference type="PROSITE" id="PS50847"/>
    </source>
</evidence>
<keyword evidence="5" id="KW-0572">Peptidoglycan-anchor</keyword>
<dbReference type="Proteomes" id="UP000014160">
    <property type="component" value="Unassembled WGS sequence"/>
</dbReference>
<evidence type="ECO:0000256" key="2">
    <source>
        <dbReference type="ARBA" id="ARBA00022512"/>
    </source>
</evidence>
<sequence>AQWLGNESNNILFDLNAGGDTSAATDQTTITNLATGSTYDLSKGIKDATRKGYAFTGWFTSETGTDKMPNSLVVPNGNTTYYAQWKANDYEVAFDKNATEATGTMSNQAFVYDKEQGLTANAYARPGYTFSGWNTKADGTGTTYNNKQSVKNLTTKSGDTVTLYAQWKANGYKVAFDKNATEAIGTMSNQTFVYDKEQGLTANDYTRPGYTFSGWNTKADGTGTTYNNKQSVKNLTTKSGDTVTLYAQWKANGYEVAFDKNATEATGTMSNQALIYDKEQGLTKNAYARSGYTFKGWSETPQESGNSLYGNMQKVKNLTTKSGDIVTLYAIWNANQNNIYFDANGGKTNQKTISQPTDTVVGLKDIEGATRKGYSFDGWYTSKDFDVKMPDKLKMPSHDTTYYAKWTAAKSKLNGPSSNKNNDKTSSTSNMIKNSTSNVSQNKNLPRTGETSSVLLIILGLVIVVLIYIFYKKRKFDK</sequence>
<gene>
    <name evidence="9" type="ORF">I592_04058</name>
</gene>
<evidence type="ECO:0000256" key="6">
    <source>
        <dbReference type="SAM" id="MobiDB-lite"/>
    </source>
</evidence>
<dbReference type="Gene3D" id="2.60.40.4270">
    <property type="entry name" value="Listeria-Bacteroides repeat domain"/>
    <property type="match status" value="5"/>
</dbReference>
<dbReference type="Pfam" id="PF09479">
    <property type="entry name" value="Flg_new"/>
    <property type="match status" value="5"/>
</dbReference>
<organism evidence="9 10">
    <name type="scientific">Enterococcus gilvus ATCC BAA-350</name>
    <dbReference type="NCBI Taxonomy" id="1158614"/>
    <lineage>
        <taxon>Bacteria</taxon>
        <taxon>Bacillati</taxon>
        <taxon>Bacillota</taxon>
        <taxon>Bacilli</taxon>
        <taxon>Lactobacillales</taxon>
        <taxon>Enterococcaceae</taxon>
        <taxon>Enterococcus</taxon>
    </lineage>
</organism>
<evidence type="ECO:0000256" key="1">
    <source>
        <dbReference type="ARBA" id="ARBA00004196"/>
    </source>
</evidence>
<evidence type="ECO:0000313" key="10">
    <source>
        <dbReference type="Proteomes" id="UP000014160"/>
    </source>
</evidence>
<keyword evidence="2" id="KW-0134">Cell wall</keyword>
<dbReference type="InterPro" id="IPR042229">
    <property type="entry name" value="Listeria/Bacterioides_rpt_sf"/>
</dbReference>
<feature type="compositionally biased region" description="Polar residues" evidence="6">
    <location>
        <begin position="431"/>
        <end position="445"/>
    </location>
</feature>
<keyword evidence="4" id="KW-0732">Signal</keyword>
<evidence type="ECO:0000313" key="9">
    <source>
        <dbReference type="EMBL" id="EOW78465.1"/>
    </source>
</evidence>
<dbReference type="InterPro" id="IPR019931">
    <property type="entry name" value="LPXTG_anchor"/>
</dbReference>
<protein>
    <recommendedName>
        <fullName evidence="8">Gram-positive cocci surface proteins LPxTG domain-containing protein</fullName>
    </recommendedName>
</protein>
<keyword evidence="7" id="KW-1133">Transmembrane helix</keyword>
<dbReference type="EMBL" id="ASWH01000003">
    <property type="protein sequence ID" value="EOW78465.1"/>
    <property type="molecule type" value="Genomic_DNA"/>
</dbReference>
<dbReference type="RefSeq" id="WP_016250211.1">
    <property type="nucleotide sequence ID" value="NZ_ASWH01000003.1"/>
</dbReference>
<evidence type="ECO:0000256" key="7">
    <source>
        <dbReference type="SAM" id="Phobius"/>
    </source>
</evidence>
<comment type="subcellular location">
    <subcellularLocation>
        <location evidence="1">Cell envelope</location>
    </subcellularLocation>
</comment>
<evidence type="ECO:0000256" key="5">
    <source>
        <dbReference type="ARBA" id="ARBA00023088"/>
    </source>
</evidence>
<feature type="non-terminal residue" evidence="9">
    <location>
        <position position="1"/>
    </location>
</feature>
<name>A0ABP2WQF7_9ENTE</name>
<dbReference type="InterPro" id="IPR013378">
    <property type="entry name" value="InlB-like_B-rpt"/>
</dbReference>
<comment type="caution">
    <text evidence="9">The sequence shown here is derived from an EMBL/GenBank/DDBJ whole genome shotgun (WGS) entry which is preliminary data.</text>
</comment>
<keyword evidence="7" id="KW-0472">Membrane</keyword>
<evidence type="ECO:0000256" key="4">
    <source>
        <dbReference type="ARBA" id="ARBA00022729"/>
    </source>
</evidence>
<feature type="domain" description="Gram-positive cocci surface proteins LPxTG" evidence="8">
    <location>
        <begin position="445"/>
        <end position="478"/>
    </location>
</feature>
<keyword evidence="3" id="KW-0964">Secreted</keyword>
<proteinExistence type="predicted"/>
<dbReference type="NCBIfam" id="TIGR02543">
    <property type="entry name" value="List_Bact_rpt"/>
    <property type="match status" value="4"/>
</dbReference>
<feature type="transmembrane region" description="Helical" evidence="7">
    <location>
        <begin position="453"/>
        <end position="471"/>
    </location>
</feature>
<dbReference type="Pfam" id="PF00746">
    <property type="entry name" value="Gram_pos_anchor"/>
    <property type="match status" value="1"/>
</dbReference>